<dbReference type="eggNOG" id="KOG1050">
    <property type="taxonomic scope" value="Eukaryota"/>
</dbReference>
<sequence>MLMPKKKPAPERDRRTREYAAREELRWERIIRRNEASAKGESIFLKDFQSKELSVFDSDYACEIQRFSKLRDRGQGFGILVSKFPKYTTASYSLQEPNKVMDFLQRLVEWKQWIHVKVFHARPLSAVQTNFAPASF</sequence>
<accession>V7C103</accession>
<evidence type="ECO:0000313" key="1">
    <source>
        <dbReference type="EMBL" id="ESW22576.1"/>
    </source>
</evidence>
<reference evidence="2" key="1">
    <citation type="journal article" date="2014" name="Nat. Genet.">
        <title>A reference genome for common bean and genome-wide analysis of dual domestications.</title>
        <authorList>
            <person name="Schmutz J."/>
            <person name="McClean P.E."/>
            <person name="Mamidi S."/>
            <person name="Wu G.A."/>
            <person name="Cannon S.B."/>
            <person name="Grimwood J."/>
            <person name="Jenkins J."/>
            <person name="Shu S."/>
            <person name="Song Q."/>
            <person name="Chavarro C."/>
            <person name="Torres-Torres M."/>
            <person name="Geffroy V."/>
            <person name="Moghaddam S.M."/>
            <person name="Gao D."/>
            <person name="Abernathy B."/>
            <person name="Barry K."/>
            <person name="Blair M."/>
            <person name="Brick M.A."/>
            <person name="Chovatia M."/>
            <person name="Gepts P."/>
            <person name="Goodstein D.M."/>
            <person name="Gonzales M."/>
            <person name="Hellsten U."/>
            <person name="Hyten D.L."/>
            <person name="Jia G."/>
            <person name="Kelly J.D."/>
            <person name="Kudrna D."/>
            <person name="Lee R."/>
            <person name="Richard M.M."/>
            <person name="Miklas P.N."/>
            <person name="Osorno J.M."/>
            <person name="Rodrigues J."/>
            <person name="Thareau V."/>
            <person name="Urrea C.A."/>
            <person name="Wang M."/>
            <person name="Yu Y."/>
            <person name="Zhang M."/>
            <person name="Wing R.A."/>
            <person name="Cregan P.B."/>
            <person name="Rokhsar D.S."/>
            <person name="Jackson S.A."/>
        </authorList>
    </citation>
    <scope>NUCLEOTIDE SEQUENCE [LARGE SCALE GENOMIC DNA]</scope>
    <source>
        <strain evidence="2">cv. G19833</strain>
    </source>
</reference>
<dbReference type="AlphaFoldDB" id="V7C103"/>
<proteinExistence type="predicted"/>
<dbReference type="EMBL" id="CM002292">
    <property type="protein sequence ID" value="ESW22576.1"/>
    <property type="molecule type" value="Genomic_DNA"/>
</dbReference>
<dbReference type="PANTHER" id="PTHR43768">
    <property type="entry name" value="TREHALOSE 6-PHOSPHATE PHOSPHATASE"/>
    <property type="match status" value="1"/>
</dbReference>
<dbReference type="InterPro" id="IPR044651">
    <property type="entry name" value="OTSB-like"/>
</dbReference>
<keyword evidence="2" id="KW-1185">Reference proteome</keyword>
<name>V7C103_PHAVU</name>
<dbReference type="PANTHER" id="PTHR43768:SF3">
    <property type="entry name" value="TREHALOSE 6-PHOSPHATE PHOSPHATASE"/>
    <property type="match status" value="1"/>
</dbReference>
<dbReference type="OrthoDB" id="1732404at2759"/>
<gene>
    <name evidence="1" type="ORF">PHAVU_005G164600g</name>
</gene>
<organism evidence="1 2">
    <name type="scientific">Phaseolus vulgaris</name>
    <name type="common">Kidney bean</name>
    <name type="synonym">French bean</name>
    <dbReference type="NCBI Taxonomy" id="3885"/>
    <lineage>
        <taxon>Eukaryota</taxon>
        <taxon>Viridiplantae</taxon>
        <taxon>Streptophyta</taxon>
        <taxon>Embryophyta</taxon>
        <taxon>Tracheophyta</taxon>
        <taxon>Spermatophyta</taxon>
        <taxon>Magnoliopsida</taxon>
        <taxon>eudicotyledons</taxon>
        <taxon>Gunneridae</taxon>
        <taxon>Pentapetalae</taxon>
        <taxon>rosids</taxon>
        <taxon>fabids</taxon>
        <taxon>Fabales</taxon>
        <taxon>Fabaceae</taxon>
        <taxon>Papilionoideae</taxon>
        <taxon>50 kb inversion clade</taxon>
        <taxon>NPAAA clade</taxon>
        <taxon>indigoferoid/millettioid clade</taxon>
        <taxon>Phaseoleae</taxon>
        <taxon>Phaseolus</taxon>
    </lineage>
</organism>
<evidence type="ECO:0000313" key="2">
    <source>
        <dbReference type="Proteomes" id="UP000000226"/>
    </source>
</evidence>
<dbReference type="STRING" id="3885.V7C103"/>
<dbReference type="GO" id="GO:0004805">
    <property type="term" value="F:trehalose-phosphatase activity"/>
    <property type="evidence" value="ECO:0007669"/>
    <property type="project" value="InterPro"/>
</dbReference>
<protein>
    <submittedName>
        <fullName evidence="1">Uncharacterized protein</fullName>
    </submittedName>
</protein>
<dbReference type="Gramene" id="ESW22576">
    <property type="protein sequence ID" value="ESW22576"/>
    <property type="gene ID" value="PHAVU_005G164600g"/>
</dbReference>
<dbReference type="SMR" id="V7C103"/>
<dbReference type="GO" id="GO:0005992">
    <property type="term" value="P:trehalose biosynthetic process"/>
    <property type="evidence" value="ECO:0007669"/>
    <property type="project" value="InterPro"/>
</dbReference>
<dbReference type="Proteomes" id="UP000000226">
    <property type="component" value="Chromosome 5"/>
</dbReference>